<keyword evidence="2" id="KW-0812">Transmembrane</keyword>
<organism evidence="3 4">
    <name type="scientific">Actinomadura pelletieri DSM 43383</name>
    <dbReference type="NCBI Taxonomy" id="1120940"/>
    <lineage>
        <taxon>Bacteria</taxon>
        <taxon>Bacillati</taxon>
        <taxon>Actinomycetota</taxon>
        <taxon>Actinomycetes</taxon>
        <taxon>Streptosporangiales</taxon>
        <taxon>Thermomonosporaceae</taxon>
        <taxon>Actinomadura</taxon>
    </lineage>
</organism>
<proteinExistence type="predicted"/>
<evidence type="ECO:0000256" key="2">
    <source>
        <dbReference type="SAM" id="Phobius"/>
    </source>
</evidence>
<feature type="region of interest" description="Disordered" evidence="1">
    <location>
        <begin position="63"/>
        <end position="85"/>
    </location>
</feature>
<accession>A0A495QFN0</accession>
<name>A0A495QFN0_9ACTN</name>
<protein>
    <submittedName>
        <fullName evidence="3">Uncharacterized protein</fullName>
    </submittedName>
</protein>
<gene>
    <name evidence="3" type="ORF">BZB76_5150</name>
</gene>
<comment type="caution">
    <text evidence="3">The sequence shown here is derived from an EMBL/GenBank/DDBJ whole genome shotgun (WGS) entry which is preliminary data.</text>
</comment>
<dbReference type="AlphaFoldDB" id="A0A495QFN0"/>
<keyword evidence="2" id="KW-0472">Membrane</keyword>
<feature type="transmembrane region" description="Helical" evidence="2">
    <location>
        <begin position="6"/>
        <end position="28"/>
    </location>
</feature>
<evidence type="ECO:0000313" key="3">
    <source>
        <dbReference type="EMBL" id="RKS70674.1"/>
    </source>
</evidence>
<keyword evidence="2" id="KW-1133">Transmembrane helix</keyword>
<dbReference type="EMBL" id="RBWU01000006">
    <property type="protein sequence ID" value="RKS70674.1"/>
    <property type="molecule type" value="Genomic_DNA"/>
</dbReference>
<reference evidence="3 4" key="1">
    <citation type="submission" date="2018-10" db="EMBL/GenBank/DDBJ databases">
        <title>Genomic Encyclopedia of Archaeal and Bacterial Type Strains, Phase II (KMG-II): from individual species to whole genera.</title>
        <authorList>
            <person name="Goeker M."/>
        </authorList>
    </citation>
    <scope>NUCLEOTIDE SEQUENCE [LARGE SCALE GENOMIC DNA]</scope>
    <source>
        <strain evidence="3 4">DSM 43383</strain>
    </source>
</reference>
<evidence type="ECO:0000313" key="4">
    <source>
        <dbReference type="Proteomes" id="UP000274601"/>
    </source>
</evidence>
<feature type="transmembrane region" description="Helical" evidence="2">
    <location>
        <begin position="40"/>
        <end position="61"/>
    </location>
</feature>
<dbReference type="Proteomes" id="UP000274601">
    <property type="component" value="Unassembled WGS sequence"/>
</dbReference>
<keyword evidence="4" id="KW-1185">Reference proteome</keyword>
<evidence type="ECO:0000256" key="1">
    <source>
        <dbReference type="SAM" id="MobiDB-lite"/>
    </source>
</evidence>
<dbReference type="RefSeq" id="WP_121436955.1">
    <property type="nucleotide sequence ID" value="NZ_RBWU01000006.1"/>
</dbReference>
<sequence>MGVAVLLVLLASAISTIIALLAFILTYAEQASYFCAVRNGGMTFVAVVTLSLVVLGFLWTAKPGDQPATESPIPVTRSAIPSAQP</sequence>